<sequence>MPRRICRRRYKRDRQPPTMPFPSSTTEMSGHAHGWIRRTGARLSGVLVLTCGLALAACTSLPRTPYTAAEASTSRVLDIDGLRRYADEPVTKFSFEKDSSTATKSYLALSGGGADGAYGVGVLNGWTAARTRPTFSVVSGVSTGGLIAPFAFLGPQYDDTLKEVYTSGIAESLLNDPSIMRVLFGSGLFGNTRLRELVARYVGPEIMAQVARENARGRKLLVVTTDLDTQRTAIWDMGKIAAVGTPEALKLFRDVMAASASIPLVFPPIMIDAEAQGRHFQEMHVDGGVTAPVLTLPEALLFQGRLPGNAKMDIYILVNKKIERNFELVSNGTIDVASRSLSSITQSQTRSIIFSTYDFAKRNRLGFHLSYIARDYPAPPSEGFDTAYMRALYQYGYEKAAAGQAWTSTLP</sequence>
<dbReference type="GO" id="GO:0016042">
    <property type="term" value="P:lipid catabolic process"/>
    <property type="evidence" value="ECO:0007669"/>
    <property type="project" value="UniProtKB-UniRule"/>
</dbReference>
<feature type="region of interest" description="Disordered" evidence="3">
    <location>
        <begin position="11"/>
        <end position="32"/>
    </location>
</feature>
<feature type="short sequence motif" description="GXSXG" evidence="2">
    <location>
        <begin position="140"/>
        <end position="144"/>
    </location>
</feature>
<dbReference type="InterPro" id="IPR002641">
    <property type="entry name" value="PNPLA_dom"/>
</dbReference>
<reference evidence="5 6" key="1">
    <citation type="submission" date="2019-12" db="EMBL/GenBank/DDBJ databases">
        <title>Draft genome sequences Bradyrhizobium cajani AMBPC1010, Bradyrhizobium pachyrhizi AMBPC1040 and Bradyrhizobium yuanmingense ALSPC3051, three plant growth promoting strains isolated from nodules of Cajanus cajan L. in Dominican Republic.</title>
        <authorList>
            <person name="Flores-Felix J.D."/>
            <person name="Araujo J."/>
            <person name="Diaz-Alcantara C."/>
            <person name="Gonzalez-Andres F."/>
            <person name="Velazquez E."/>
        </authorList>
    </citation>
    <scope>NUCLEOTIDE SEQUENCE [LARGE SCALE GENOMIC DNA]</scope>
    <source>
        <strain evidence="5 6">1010</strain>
    </source>
</reference>
<feature type="domain" description="PNPLA" evidence="4">
    <location>
        <begin position="107"/>
        <end position="302"/>
    </location>
</feature>
<accession>A0A844T9S4</accession>
<name>A0A844T9S4_9BRAD</name>
<evidence type="ECO:0000256" key="2">
    <source>
        <dbReference type="PROSITE-ProRule" id="PRU01161"/>
    </source>
</evidence>
<keyword evidence="1 2" id="KW-0443">Lipid metabolism</keyword>
<feature type="short sequence motif" description="GXGXXG" evidence="2">
    <location>
        <begin position="111"/>
        <end position="116"/>
    </location>
</feature>
<gene>
    <name evidence="5" type="ORF">GPL20_22850</name>
</gene>
<feature type="short sequence motif" description="DGA/G" evidence="2">
    <location>
        <begin position="286"/>
        <end position="288"/>
    </location>
</feature>
<dbReference type="Gene3D" id="3.40.1090.10">
    <property type="entry name" value="Cytosolic phospholipase A2 catalytic domain"/>
    <property type="match status" value="1"/>
</dbReference>
<evidence type="ECO:0000256" key="3">
    <source>
        <dbReference type="SAM" id="MobiDB-lite"/>
    </source>
</evidence>
<dbReference type="PROSITE" id="PS51635">
    <property type="entry name" value="PNPLA"/>
    <property type="match status" value="1"/>
</dbReference>
<dbReference type="OrthoDB" id="323481at2"/>
<dbReference type="EMBL" id="WQNE01000020">
    <property type="protein sequence ID" value="MVT75848.1"/>
    <property type="molecule type" value="Genomic_DNA"/>
</dbReference>
<evidence type="ECO:0000256" key="1">
    <source>
        <dbReference type="ARBA" id="ARBA00023098"/>
    </source>
</evidence>
<dbReference type="SUPFAM" id="SSF52151">
    <property type="entry name" value="FabD/lysophospholipase-like"/>
    <property type="match status" value="1"/>
</dbReference>
<dbReference type="InterPro" id="IPR016035">
    <property type="entry name" value="Acyl_Trfase/lysoPLipase"/>
</dbReference>
<feature type="active site" description="Proton acceptor" evidence="2">
    <location>
        <position position="286"/>
    </location>
</feature>
<feature type="active site" description="Nucleophile" evidence="2">
    <location>
        <position position="142"/>
    </location>
</feature>
<dbReference type="Proteomes" id="UP000449969">
    <property type="component" value="Unassembled WGS sequence"/>
</dbReference>
<protein>
    <submittedName>
        <fullName evidence="5">Alpha/beta hydrolase</fullName>
    </submittedName>
</protein>
<dbReference type="GO" id="GO:0016787">
    <property type="term" value="F:hydrolase activity"/>
    <property type="evidence" value="ECO:0007669"/>
    <property type="project" value="UniProtKB-UniRule"/>
</dbReference>
<comment type="caution">
    <text evidence="5">The sequence shown here is derived from an EMBL/GenBank/DDBJ whole genome shotgun (WGS) entry which is preliminary data.</text>
</comment>
<proteinExistence type="predicted"/>
<organism evidence="5 6">
    <name type="scientific">Bradyrhizobium cajani</name>
    <dbReference type="NCBI Taxonomy" id="1928661"/>
    <lineage>
        <taxon>Bacteria</taxon>
        <taxon>Pseudomonadati</taxon>
        <taxon>Pseudomonadota</taxon>
        <taxon>Alphaproteobacteria</taxon>
        <taxon>Hyphomicrobiales</taxon>
        <taxon>Nitrobacteraceae</taxon>
        <taxon>Bradyrhizobium</taxon>
    </lineage>
</organism>
<evidence type="ECO:0000313" key="6">
    <source>
        <dbReference type="Proteomes" id="UP000449969"/>
    </source>
</evidence>
<keyword evidence="6" id="KW-1185">Reference proteome</keyword>
<keyword evidence="2 5" id="KW-0378">Hydrolase</keyword>
<dbReference type="Pfam" id="PF01734">
    <property type="entry name" value="Patatin"/>
    <property type="match status" value="1"/>
</dbReference>
<dbReference type="AlphaFoldDB" id="A0A844T9S4"/>
<keyword evidence="2" id="KW-0442">Lipid degradation</keyword>
<evidence type="ECO:0000313" key="5">
    <source>
        <dbReference type="EMBL" id="MVT75848.1"/>
    </source>
</evidence>
<evidence type="ECO:0000259" key="4">
    <source>
        <dbReference type="PROSITE" id="PS51635"/>
    </source>
</evidence>